<evidence type="ECO:0000256" key="5">
    <source>
        <dbReference type="ARBA" id="ARBA00022970"/>
    </source>
</evidence>
<organism evidence="10 11">
    <name type="scientific">Bradyrhizobium quebecense</name>
    <dbReference type="NCBI Taxonomy" id="2748629"/>
    <lineage>
        <taxon>Bacteria</taxon>
        <taxon>Pseudomonadati</taxon>
        <taxon>Pseudomonadota</taxon>
        <taxon>Alphaproteobacteria</taxon>
        <taxon>Hyphomicrobiales</taxon>
        <taxon>Nitrobacteraceae</taxon>
        <taxon>Bradyrhizobium</taxon>
    </lineage>
</organism>
<keyword evidence="4 9" id="KW-0812">Transmembrane</keyword>
<feature type="transmembrane region" description="Helical" evidence="9">
    <location>
        <begin position="259"/>
        <end position="275"/>
    </location>
</feature>
<evidence type="ECO:0000256" key="3">
    <source>
        <dbReference type="ARBA" id="ARBA00022475"/>
    </source>
</evidence>
<feature type="transmembrane region" description="Helical" evidence="9">
    <location>
        <begin position="210"/>
        <end position="227"/>
    </location>
</feature>
<feature type="transmembrane region" description="Helical" evidence="9">
    <location>
        <begin position="234"/>
        <end position="253"/>
    </location>
</feature>
<reference evidence="10" key="1">
    <citation type="journal article" date="2021" name="Int. J. Syst. Evol. Microbiol.">
        <title>Bradyrhizobium septentrionale sp. nov. (sv. septentrionale) and Bradyrhizobium quebecense sp. nov. (sv. septentrionale) associated with legumes native to Canada possess rearranged symbiosis genes and numerous insertion sequences.</title>
        <authorList>
            <person name="Bromfield E.S.P."/>
            <person name="Cloutier S."/>
        </authorList>
    </citation>
    <scope>NUCLEOTIDE SEQUENCE</scope>
    <source>
        <strain evidence="10">12S5</strain>
    </source>
</reference>
<feature type="transmembrane region" description="Helical" evidence="9">
    <location>
        <begin position="176"/>
        <end position="204"/>
    </location>
</feature>
<dbReference type="InterPro" id="IPR052157">
    <property type="entry name" value="BCAA_transport_permease"/>
</dbReference>
<dbReference type="RefSeq" id="WP_207838149.1">
    <property type="nucleotide sequence ID" value="NZ_CP088282.1"/>
</dbReference>
<feature type="transmembrane region" description="Helical" evidence="9">
    <location>
        <begin position="131"/>
        <end position="155"/>
    </location>
</feature>
<sequence>MLSFVIAGLIPGCAYALLAISITVTYRTLGVLNFSQTAIGVFGAYVGLEAAQAGLPQPFAALVGLASGGVIGLLVGILMVRWFNEANSQTRSAVTIVLMLGIFAFGARLFGRSPRAAPQLFPDWSIQFGDVSINLNTIIGLVTAFGVAAGVTAALKWTRIGICLSAVAERPKAADLLGIPVGKLSLSVWGLSGIIAAGAITFIMPTRPNNFVVLGLLLLPALAASLFGLFRQIYLAVVGGIILGIVESCATNLDVIAPYRAALPFVIVLVILLWSQRREVWDAAR</sequence>
<evidence type="ECO:0000256" key="7">
    <source>
        <dbReference type="ARBA" id="ARBA00023136"/>
    </source>
</evidence>
<comment type="caution">
    <text evidence="10">The sequence shown here is derived from an EMBL/GenBank/DDBJ whole genome shotgun (WGS) entry which is preliminary data.</text>
</comment>
<keyword evidence="2" id="KW-0813">Transport</keyword>
<evidence type="ECO:0000256" key="4">
    <source>
        <dbReference type="ARBA" id="ARBA00022692"/>
    </source>
</evidence>
<feature type="transmembrane region" description="Helical" evidence="9">
    <location>
        <begin position="92"/>
        <end position="111"/>
    </location>
</feature>
<evidence type="ECO:0000256" key="8">
    <source>
        <dbReference type="ARBA" id="ARBA00037998"/>
    </source>
</evidence>
<evidence type="ECO:0000256" key="9">
    <source>
        <dbReference type="SAM" id="Phobius"/>
    </source>
</evidence>
<dbReference type="CDD" id="cd06582">
    <property type="entry name" value="TM_PBP1_LivH_like"/>
    <property type="match status" value="1"/>
</dbReference>
<dbReference type="Pfam" id="PF02653">
    <property type="entry name" value="BPD_transp_2"/>
    <property type="match status" value="1"/>
</dbReference>
<evidence type="ECO:0000313" key="11">
    <source>
        <dbReference type="Proteomes" id="UP000692816"/>
    </source>
</evidence>
<dbReference type="Proteomes" id="UP000692816">
    <property type="component" value="Unassembled WGS sequence"/>
</dbReference>
<keyword evidence="5" id="KW-0029">Amino-acid transport</keyword>
<evidence type="ECO:0000256" key="6">
    <source>
        <dbReference type="ARBA" id="ARBA00022989"/>
    </source>
</evidence>
<evidence type="ECO:0000313" key="10">
    <source>
        <dbReference type="EMBL" id="MBO1434717.1"/>
    </source>
</evidence>
<feature type="transmembrane region" description="Helical" evidence="9">
    <location>
        <begin position="31"/>
        <end position="48"/>
    </location>
</feature>
<accession>A0ABS3MT85</accession>
<comment type="similarity">
    <text evidence="8">Belongs to the binding-protein-dependent transport system permease family. LivHM subfamily.</text>
</comment>
<protein>
    <submittedName>
        <fullName evidence="10">Branched-chain amino acid ABC transporter permease</fullName>
    </submittedName>
</protein>
<keyword evidence="7 9" id="KW-0472">Membrane</keyword>
<gene>
    <name evidence="10" type="ORF">J4P68_36235</name>
</gene>
<proteinExistence type="inferred from homology"/>
<feature type="transmembrane region" description="Helical" evidence="9">
    <location>
        <begin position="60"/>
        <end position="80"/>
    </location>
</feature>
<dbReference type="PANTHER" id="PTHR11795">
    <property type="entry name" value="BRANCHED-CHAIN AMINO ACID TRANSPORT SYSTEM PERMEASE PROTEIN LIVH"/>
    <property type="match status" value="1"/>
</dbReference>
<dbReference type="PANTHER" id="PTHR11795:SF449">
    <property type="entry name" value="BRANCHED-CHAIN AMINO ACID TRANSPORT PERMEASE PROTEIN LIVH-RELATED"/>
    <property type="match status" value="1"/>
</dbReference>
<keyword evidence="11" id="KW-1185">Reference proteome</keyword>
<comment type="subcellular location">
    <subcellularLocation>
        <location evidence="1">Cell membrane</location>
        <topology evidence="1">Multi-pass membrane protein</topology>
    </subcellularLocation>
</comment>
<dbReference type="EMBL" id="JAGEPA010000001">
    <property type="protein sequence ID" value="MBO1434717.1"/>
    <property type="molecule type" value="Genomic_DNA"/>
</dbReference>
<keyword evidence="3" id="KW-1003">Cell membrane</keyword>
<name>A0ABS3MT85_9BRAD</name>
<keyword evidence="6 9" id="KW-1133">Transmembrane helix</keyword>
<dbReference type="InterPro" id="IPR001851">
    <property type="entry name" value="ABC_transp_permease"/>
</dbReference>
<evidence type="ECO:0000256" key="2">
    <source>
        <dbReference type="ARBA" id="ARBA00022448"/>
    </source>
</evidence>
<feature type="transmembrane region" description="Helical" evidence="9">
    <location>
        <begin position="6"/>
        <end position="24"/>
    </location>
</feature>
<evidence type="ECO:0000256" key="1">
    <source>
        <dbReference type="ARBA" id="ARBA00004651"/>
    </source>
</evidence>